<reference evidence="3" key="1">
    <citation type="submission" date="2022-06" db="EMBL/GenBank/DDBJ databases">
        <title>Alkalicoccobacillus porphyridii sp. nov., isolated from a marine red alga, Porphyridium purpureum and reclassification of Shouchella plakortidis and Shouchella gibsonii as Alkalicoccobacillus plakortidis comb. nov. and Alkalicoccobacillus gibsonii comb. nov.</title>
        <authorList>
            <person name="Kim K.H."/>
            <person name="Lee J.K."/>
            <person name="Han D.M."/>
            <person name="Baek J.H."/>
            <person name="Jeon C.O."/>
        </authorList>
    </citation>
    <scope>NUCLEOTIDE SEQUENCE</scope>
    <source>
        <strain evidence="3">DSM 19153</strain>
    </source>
</reference>
<proteinExistence type="inferred from homology"/>
<comment type="caution">
    <text evidence="3">The sequence shown here is derived from an EMBL/GenBank/DDBJ whole genome shotgun (WGS) entry which is preliminary data.</text>
</comment>
<dbReference type="Proteomes" id="UP001203665">
    <property type="component" value="Unassembled WGS sequence"/>
</dbReference>
<dbReference type="InterPro" id="IPR023393">
    <property type="entry name" value="START-like_dom_sf"/>
</dbReference>
<gene>
    <name evidence="3" type="ORF">NDM98_19130</name>
</gene>
<organism evidence="3 4">
    <name type="scientific">Alkalicoccobacillus plakortidis</name>
    <dbReference type="NCBI Taxonomy" id="444060"/>
    <lineage>
        <taxon>Bacteria</taxon>
        <taxon>Bacillati</taxon>
        <taxon>Bacillota</taxon>
        <taxon>Bacilli</taxon>
        <taxon>Bacillales</taxon>
        <taxon>Bacillaceae</taxon>
        <taxon>Alkalicoccobacillus</taxon>
    </lineage>
</organism>
<dbReference type="InterPro" id="IPR013538">
    <property type="entry name" value="ASHA1/2-like_C"/>
</dbReference>
<comment type="similarity">
    <text evidence="1">Belongs to the AHA1 family.</text>
</comment>
<evidence type="ECO:0000256" key="1">
    <source>
        <dbReference type="ARBA" id="ARBA00006817"/>
    </source>
</evidence>
<dbReference type="EMBL" id="JAMQJY010000003">
    <property type="protein sequence ID" value="MCM2677342.1"/>
    <property type="molecule type" value="Genomic_DNA"/>
</dbReference>
<feature type="domain" description="Activator of Hsp90 ATPase homologue 1/2-like C-terminal" evidence="2">
    <location>
        <begin position="15"/>
        <end position="74"/>
    </location>
</feature>
<sequence length="88" mass="10117">MSRQFKASKDIFIKADAARVWRALTIPEERNRLETRACTIDLRIGGEIYLDYGWNVTYNGTFTHLIKNEKIVTIDAEGNPTTWLITPS</sequence>
<dbReference type="Gene3D" id="3.30.530.20">
    <property type="match status" value="1"/>
</dbReference>
<keyword evidence="4" id="KW-1185">Reference proteome</keyword>
<name>A0ABT0XN55_9BACI</name>
<evidence type="ECO:0000313" key="3">
    <source>
        <dbReference type="EMBL" id="MCM2677342.1"/>
    </source>
</evidence>
<dbReference type="SUPFAM" id="SSF55961">
    <property type="entry name" value="Bet v1-like"/>
    <property type="match status" value="1"/>
</dbReference>
<protein>
    <submittedName>
        <fullName evidence="3">SRPBCC domain-containing protein</fullName>
    </submittedName>
</protein>
<dbReference type="RefSeq" id="WP_251611022.1">
    <property type="nucleotide sequence ID" value="NZ_JAMQJY010000003.1"/>
</dbReference>
<accession>A0ABT0XN55</accession>
<dbReference type="Pfam" id="PF08327">
    <property type="entry name" value="AHSA1"/>
    <property type="match status" value="1"/>
</dbReference>
<evidence type="ECO:0000313" key="4">
    <source>
        <dbReference type="Proteomes" id="UP001203665"/>
    </source>
</evidence>
<evidence type="ECO:0000259" key="2">
    <source>
        <dbReference type="Pfam" id="PF08327"/>
    </source>
</evidence>